<comment type="subunit">
    <text evidence="3 11">Homodimer.</text>
</comment>
<evidence type="ECO:0000313" key="13">
    <source>
        <dbReference type="Proteomes" id="UP000199337"/>
    </source>
</evidence>
<dbReference type="NCBIfam" id="TIGR00508">
    <property type="entry name" value="bioA"/>
    <property type="match status" value="1"/>
</dbReference>
<dbReference type="Gene3D" id="3.90.1150.10">
    <property type="entry name" value="Aspartate Aminotransferase, domain 1"/>
    <property type="match status" value="1"/>
</dbReference>
<evidence type="ECO:0000256" key="1">
    <source>
        <dbReference type="ARBA" id="ARBA00001933"/>
    </source>
</evidence>
<feature type="binding site" evidence="11">
    <location>
        <position position="260"/>
    </location>
    <ligand>
        <name>pyridoxal 5'-phosphate</name>
        <dbReference type="ChEBI" id="CHEBI:597326"/>
    </ligand>
</feature>
<dbReference type="OrthoDB" id="9807885at2"/>
<keyword evidence="8 11" id="KW-0093">Biotin biosynthesis</keyword>
<feature type="binding site" evidence="11">
    <location>
        <begin position="118"/>
        <end position="119"/>
    </location>
    <ligand>
        <name>pyridoxal 5'-phosphate</name>
        <dbReference type="ChEBI" id="CHEBI:597326"/>
    </ligand>
</feature>
<dbReference type="InterPro" id="IPR015424">
    <property type="entry name" value="PyrdxlP-dep_Trfase"/>
</dbReference>
<dbReference type="AlphaFoldDB" id="A0A1I2W2Q5"/>
<dbReference type="PANTHER" id="PTHR42684">
    <property type="entry name" value="ADENOSYLMETHIONINE-8-AMINO-7-OXONONANOATE AMINOTRANSFERASE"/>
    <property type="match status" value="1"/>
</dbReference>
<comment type="pathway">
    <text evidence="11">Cofactor biosynthesis; biotin biosynthesis; 7,8-diaminononanoate from 8-amino-7-oxononanoate (SAM route): step 1/1.</text>
</comment>
<comment type="similarity">
    <text evidence="10 11">Belongs to the class-III pyridoxal-phosphate-dependent aminotransferase family. BioA subfamily.</text>
</comment>
<dbReference type="Proteomes" id="UP000199337">
    <property type="component" value="Unassembled WGS sequence"/>
</dbReference>
<keyword evidence="9 11" id="KW-0663">Pyridoxal phosphate</keyword>
<feature type="site" description="Participates in the substrate recognition with KAPA and in a stacking interaction with the adenine ring of SAM" evidence="11">
    <location>
        <position position="21"/>
    </location>
</feature>
<protein>
    <recommendedName>
        <fullName evidence="11">Adenosylmethionine-8-amino-7-oxononanoate aminotransferase</fullName>
        <ecNumber evidence="11">2.6.1.62</ecNumber>
    </recommendedName>
    <alternativeName>
        <fullName evidence="11">7,8-diamino-pelargonic acid aminotransferase</fullName>
        <shortName evidence="11">DAPA AT</shortName>
        <shortName evidence="11">DAPA aminotransferase</shortName>
    </alternativeName>
    <alternativeName>
        <fullName evidence="11">7,8-diaminononanoate synthase</fullName>
        <shortName evidence="11">DANS</shortName>
    </alternativeName>
    <alternativeName>
        <fullName evidence="11">Diaminopelargonic acid synthase</fullName>
    </alternativeName>
</protein>
<evidence type="ECO:0000313" key="12">
    <source>
        <dbReference type="EMBL" id="SFG95685.1"/>
    </source>
</evidence>
<keyword evidence="4 11" id="KW-0963">Cytoplasm</keyword>
<evidence type="ECO:0000256" key="7">
    <source>
        <dbReference type="ARBA" id="ARBA00022691"/>
    </source>
</evidence>
<keyword evidence="7 11" id="KW-0949">S-adenosyl-L-methionine</keyword>
<evidence type="ECO:0000256" key="10">
    <source>
        <dbReference type="ARBA" id="ARBA00060970"/>
    </source>
</evidence>
<comment type="caution">
    <text evidence="11">Lacks conserved residue(s) required for the propagation of feature annotation.</text>
</comment>
<feature type="binding site" evidence="11">
    <location>
        <position position="154"/>
    </location>
    <ligand>
        <name>substrate</name>
    </ligand>
</feature>
<dbReference type="FunFam" id="3.40.640.10:FF:000078">
    <property type="entry name" value="Adenosylmethionine-8-amino-7-oxononanoate aminotransferase"/>
    <property type="match status" value="1"/>
</dbReference>
<sequence length="458" mass="51320">MDYYKPEQLEQWDKQYVWHPFTQMRQWQKEKPLIIAKGEGSYLYDLEGNKYLDGISSLWVTVHGHRKKEINRAIIEQLDQLAHSTLLGQANIPSTLLARKLVEITPEGLNKVFYSESGSTAVEIGLKIAYQYWQQRGEEKYKTKRKFVSLANAYHGDTIGSVSVGGINLFHKIFAGLLFETVNAPSPYCYRCPLHLNRESCTMDCVREMESLLADHHHEIAGVVIEPLVQGAAGMLVAPEGYLAGVRELCTRFDVLLIADEVAVGFGRTGKMFACAHENVKPDIMCLAKGITGGYLPLAATMVTDEIYQAFLGEIDECRTFYHGHTYTGNPVACAAALANLELFARDQLIAGLQEKIAFFSADLKRFMELQHVGDVRQKGLMAGIEIVGNKAAKEPFAIKYNIPHRIVLEARKNGLIIRPLDNVIVLMPILSMSLAELKRLLDITYAAIRKVTEEEAL</sequence>
<evidence type="ECO:0000256" key="8">
    <source>
        <dbReference type="ARBA" id="ARBA00022756"/>
    </source>
</evidence>
<comment type="catalytic activity">
    <reaction evidence="11">
        <text>(8S)-8-amino-7-oxononanoate + S-adenosyl-L-methionine = S-adenosyl-4-methylsulfanyl-2-oxobutanoate + (7R,8S)-7,8-diammoniononanoate</text>
        <dbReference type="Rhea" id="RHEA:16861"/>
        <dbReference type="ChEBI" id="CHEBI:16490"/>
        <dbReference type="ChEBI" id="CHEBI:59789"/>
        <dbReference type="ChEBI" id="CHEBI:149468"/>
        <dbReference type="ChEBI" id="CHEBI:149469"/>
        <dbReference type="EC" id="2.6.1.62"/>
    </reaction>
</comment>
<keyword evidence="6 11" id="KW-0808">Transferase</keyword>
<dbReference type="InterPro" id="IPR015422">
    <property type="entry name" value="PyrdxlP-dep_Trfase_small"/>
</dbReference>
<name>A0A1I2W2Q5_9FIRM</name>
<keyword evidence="5 11" id="KW-0032">Aminotransferase</keyword>
<gene>
    <name evidence="11" type="primary">bioA</name>
    <name evidence="12" type="ORF">SAMN05660649_03324</name>
</gene>
<dbReference type="InterPro" id="IPR005814">
    <property type="entry name" value="Aminotrans_3"/>
</dbReference>
<dbReference type="HAMAP" id="MF_00834">
    <property type="entry name" value="BioA"/>
    <property type="match status" value="1"/>
</dbReference>
<dbReference type="EMBL" id="FOOX01000012">
    <property type="protein sequence ID" value="SFG95685.1"/>
    <property type="molecule type" value="Genomic_DNA"/>
</dbReference>
<evidence type="ECO:0000256" key="6">
    <source>
        <dbReference type="ARBA" id="ARBA00022679"/>
    </source>
</evidence>
<dbReference type="Gene3D" id="3.40.640.10">
    <property type="entry name" value="Type I PLP-dependent aspartate aminotransferase-like (Major domain)"/>
    <property type="match status" value="1"/>
</dbReference>
<feature type="binding site" evidence="11">
    <location>
        <position position="324"/>
    </location>
    <ligand>
        <name>substrate</name>
    </ligand>
</feature>
<feature type="binding site" evidence="11">
    <location>
        <position position="419"/>
    </location>
    <ligand>
        <name>substrate</name>
    </ligand>
</feature>
<dbReference type="PANTHER" id="PTHR42684:SF17">
    <property type="entry name" value="ADENOSYLMETHIONINE-8-AMINO-7-OXONONANOATE AMINOTRANSFERASE"/>
    <property type="match status" value="1"/>
</dbReference>
<organism evidence="12 13">
    <name type="scientific">Desulfotruncus arcticus DSM 17038</name>
    <dbReference type="NCBI Taxonomy" id="1121424"/>
    <lineage>
        <taxon>Bacteria</taxon>
        <taxon>Bacillati</taxon>
        <taxon>Bacillota</taxon>
        <taxon>Clostridia</taxon>
        <taxon>Eubacteriales</taxon>
        <taxon>Desulfallaceae</taxon>
        <taxon>Desulfotruncus</taxon>
    </lineage>
</organism>
<comment type="cofactor">
    <cofactor evidence="1 11">
        <name>pyridoxal 5'-phosphate</name>
        <dbReference type="ChEBI" id="CHEBI:597326"/>
    </cofactor>
</comment>
<dbReference type="GO" id="GO:0009102">
    <property type="term" value="P:biotin biosynthetic process"/>
    <property type="evidence" value="ECO:0007669"/>
    <property type="project" value="UniProtKB-UniRule"/>
</dbReference>
<evidence type="ECO:0000256" key="3">
    <source>
        <dbReference type="ARBA" id="ARBA00011738"/>
    </source>
</evidence>
<dbReference type="GO" id="GO:0004015">
    <property type="term" value="F:adenosylmethionine-8-amino-7-oxononanoate transaminase activity"/>
    <property type="evidence" value="ECO:0007669"/>
    <property type="project" value="UniProtKB-UniRule"/>
</dbReference>
<dbReference type="SUPFAM" id="SSF53383">
    <property type="entry name" value="PLP-dependent transferases"/>
    <property type="match status" value="1"/>
</dbReference>
<dbReference type="UniPathway" id="UPA00078">
    <property type="reaction ID" value="UER00160"/>
</dbReference>
<evidence type="ECO:0000256" key="11">
    <source>
        <dbReference type="HAMAP-Rule" id="MF_00834"/>
    </source>
</evidence>
<dbReference type="InterPro" id="IPR005815">
    <property type="entry name" value="BioA"/>
</dbReference>
<dbReference type="GO" id="GO:0030170">
    <property type="term" value="F:pyridoxal phosphate binding"/>
    <property type="evidence" value="ECO:0007669"/>
    <property type="project" value="UniProtKB-UniRule"/>
</dbReference>
<reference evidence="13" key="1">
    <citation type="submission" date="2016-10" db="EMBL/GenBank/DDBJ databases">
        <authorList>
            <person name="Varghese N."/>
            <person name="Submissions S."/>
        </authorList>
    </citation>
    <scope>NUCLEOTIDE SEQUENCE [LARGE SCALE GENOMIC DNA]</scope>
    <source>
        <strain evidence="13">DSM 17038</strain>
    </source>
</reference>
<proteinExistence type="inferred from homology"/>
<comment type="function">
    <text evidence="11">Catalyzes the transfer of the alpha-amino group from S-adenosyl-L-methionine (SAM) to 7-keto-8-aminopelargonic acid (KAPA) to form 7,8-diaminopelargonic acid (DAPA). It is the only aminotransferase known to utilize SAM as an amino donor.</text>
</comment>
<dbReference type="InterPro" id="IPR049704">
    <property type="entry name" value="Aminotrans_3_PPA_site"/>
</dbReference>
<dbReference type="RefSeq" id="WP_092472484.1">
    <property type="nucleotide sequence ID" value="NZ_FOOX01000012.1"/>
</dbReference>
<feature type="modified residue" description="N6-(pyridoxal phosphate)lysine" evidence="11">
    <location>
        <position position="289"/>
    </location>
</feature>
<dbReference type="InterPro" id="IPR015421">
    <property type="entry name" value="PyrdxlP-dep_Trfase_major"/>
</dbReference>
<comment type="subcellular location">
    <subcellularLocation>
        <location evidence="2 11">Cytoplasm</location>
    </subcellularLocation>
</comment>
<dbReference type="STRING" id="341036.SAMN05660649_03324"/>
<keyword evidence="13" id="KW-1185">Reference proteome</keyword>
<dbReference type="GO" id="GO:0005737">
    <property type="term" value="C:cytoplasm"/>
    <property type="evidence" value="ECO:0007669"/>
    <property type="project" value="UniProtKB-SubCell"/>
</dbReference>
<feature type="binding site" evidence="11">
    <location>
        <begin position="325"/>
        <end position="326"/>
    </location>
    <ligand>
        <name>pyridoxal 5'-phosphate</name>
        <dbReference type="ChEBI" id="CHEBI:597326"/>
    </ligand>
</feature>
<dbReference type="EC" id="2.6.1.62" evidence="11"/>
<dbReference type="PROSITE" id="PS00600">
    <property type="entry name" value="AA_TRANSFER_CLASS_3"/>
    <property type="match status" value="1"/>
</dbReference>
<evidence type="ECO:0000256" key="9">
    <source>
        <dbReference type="ARBA" id="ARBA00022898"/>
    </source>
</evidence>
<evidence type="ECO:0000256" key="5">
    <source>
        <dbReference type="ARBA" id="ARBA00022576"/>
    </source>
</evidence>
<evidence type="ECO:0000256" key="2">
    <source>
        <dbReference type="ARBA" id="ARBA00004496"/>
    </source>
</evidence>
<dbReference type="Pfam" id="PF00202">
    <property type="entry name" value="Aminotran_3"/>
    <property type="match status" value="1"/>
</dbReference>
<evidence type="ECO:0000256" key="4">
    <source>
        <dbReference type="ARBA" id="ARBA00022490"/>
    </source>
</evidence>
<accession>A0A1I2W2Q5</accession>
<feature type="binding site" evidence="11">
    <location>
        <position position="289"/>
    </location>
    <ligand>
        <name>substrate</name>
    </ligand>
</feature>
<dbReference type="CDD" id="cd00610">
    <property type="entry name" value="OAT_like"/>
    <property type="match status" value="1"/>
</dbReference>